<dbReference type="STRING" id="512399.A8709_18215"/>
<sequence length="72" mass="7704">MSEIGATPVGEAIVAQLISNLPFAAALGSEHSAMLKTFMEHMPLRGLLSFSGGKFTELRLTEMLRKLNGEVG</sequence>
<organism evidence="1 2">
    <name type="scientific">Paenibacillus pectinilyticus</name>
    <dbReference type="NCBI Taxonomy" id="512399"/>
    <lineage>
        <taxon>Bacteria</taxon>
        <taxon>Bacillati</taxon>
        <taxon>Bacillota</taxon>
        <taxon>Bacilli</taxon>
        <taxon>Bacillales</taxon>
        <taxon>Paenibacillaceae</taxon>
        <taxon>Paenibacillus</taxon>
    </lineage>
</organism>
<name>A0A1C0ZZG8_9BACL</name>
<evidence type="ECO:0000313" key="2">
    <source>
        <dbReference type="Proteomes" id="UP000093309"/>
    </source>
</evidence>
<protein>
    <submittedName>
        <fullName evidence="1">Uncharacterized protein</fullName>
    </submittedName>
</protein>
<gene>
    <name evidence="1" type="ORF">A8709_18215</name>
</gene>
<accession>A0A1C0ZZG8</accession>
<comment type="caution">
    <text evidence="1">The sequence shown here is derived from an EMBL/GenBank/DDBJ whole genome shotgun (WGS) entry which is preliminary data.</text>
</comment>
<dbReference type="RefSeq" id="WP_065853594.1">
    <property type="nucleotide sequence ID" value="NZ_LYPC01000022.1"/>
</dbReference>
<keyword evidence="2" id="KW-1185">Reference proteome</keyword>
<proteinExistence type="predicted"/>
<dbReference type="EMBL" id="LYPC01000022">
    <property type="protein sequence ID" value="OCT13532.1"/>
    <property type="molecule type" value="Genomic_DNA"/>
</dbReference>
<dbReference type="AlphaFoldDB" id="A0A1C0ZZG8"/>
<dbReference type="Proteomes" id="UP000093309">
    <property type="component" value="Unassembled WGS sequence"/>
</dbReference>
<reference evidence="2" key="1">
    <citation type="submission" date="2016-05" db="EMBL/GenBank/DDBJ databases">
        <title>Paenibacillus oryzae. sp. nov., isolated from the rice root.</title>
        <authorList>
            <person name="Zhang J."/>
            <person name="Zhang X."/>
        </authorList>
    </citation>
    <scope>NUCLEOTIDE SEQUENCE [LARGE SCALE GENOMIC DNA]</scope>
    <source>
        <strain evidence="2">KCTC13222</strain>
    </source>
</reference>
<evidence type="ECO:0000313" key="1">
    <source>
        <dbReference type="EMBL" id="OCT13532.1"/>
    </source>
</evidence>